<evidence type="ECO:0000259" key="1">
    <source>
        <dbReference type="Pfam" id="PF08000"/>
    </source>
</evidence>
<proteinExistence type="predicted"/>
<dbReference type="Pfam" id="PF08000">
    <property type="entry name" value="bPH_1"/>
    <property type="match status" value="1"/>
</dbReference>
<dbReference type="PANTHER" id="PTHR35796">
    <property type="entry name" value="HYPOTHETICAL CYTOSOLIC PROTEIN"/>
    <property type="match status" value="1"/>
</dbReference>
<evidence type="ECO:0000313" key="3">
    <source>
        <dbReference type="Proteomes" id="UP001432099"/>
    </source>
</evidence>
<evidence type="ECO:0000313" key="2">
    <source>
        <dbReference type="EMBL" id="BEH90375.1"/>
    </source>
</evidence>
<organism evidence="2 3">
    <name type="scientific">Turicibacter faecis</name>
    <dbReference type="NCBI Taxonomy" id="2963365"/>
    <lineage>
        <taxon>Bacteria</taxon>
        <taxon>Bacillati</taxon>
        <taxon>Bacillota</taxon>
        <taxon>Erysipelotrichia</taxon>
        <taxon>Erysipelotrichales</taxon>
        <taxon>Turicibacteraceae</taxon>
        <taxon>Turicibacter</taxon>
    </lineage>
</organism>
<feature type="domain" description="Bacterial Pleckstrin homology" evidence="1">
    <location>
        <begin position="7"/>
        <end position="118"/>
    </location>
</feature>
<dbReference type="EMBL" id="AP028127">
    <property type="protein sequence ID" value="BEH90375.1"/>
    <property type="molecule type" value="Genomic_DNA"/>
</dbReference>
<dbReference type="SUPFAM" id="SSF50729">
    <property type="entry name" value="PH domain-like"/>
    <property type="match status" value="1"/>
</dbReference>
<reference evidence="2" key="1">
    <citation type="journal article" date="2024" name="Int. J. Syst. Evol. Microbiol.">
        <title>Turicibacter faecis sp. nov., isolated from faeces of heart failure mouse model.</title>
        <authorList>
            <person name="Imamura Y."/>
            <person name="Motooka D."/>
            <person name="Nakajima Y."/>
            <person name="Ito S."/>
            <person name="Kitakaze M."/>
            <person name="Iida T."/>
            <person name="Nakamura S."/>
        </authorList>
    </citation>
    <scope>NUCLEOTIDE SEQUENCE</scope>
    <source>
        <strain evidence="2">TC023</strain>
    </source>
</reference>
<dbReference type="PANTHER" id="PTHR35796:SF3">
    <property type="entry name" value="BHLH DOMAIN-CONTAINING PROTEIN"/>
    <property type="match status" value="1"/>
</dbReference>
<dbReference type="Gene3D" id="2.30.29.50">
    <property type="entry name" value="Bacterial Pleckstrin homology domain"/>
    <property type="match status" value="1"/>
</dbReference>
<dbReference type="RefSeq" id="WP_262951126.1">
    <property type="nucleotide sequence ID" value="NZ_AP028127.1"/>
</dbReference>
<dbReference type="InterPro" id="IPR037063">
    <property type="entry name" value="PHb_sf"/>
</dbReference>
<accession>A0ABN6ZF30</accession>
<name>A0ABN6ZF30_9FIRM</name>
<keyword evidence="3" id="KW-1185">Reference proteome</keyword>
<protein>
    <recommendedName>
        <fullName evidence="1">Bacterial Pleckstrin homology domain-containing protein</fullName>
    </recommendedName>
</protein>
<dbReference type="InterPro" id="IPR012544">
    <property type="entry name" value="PHb"/>
</dbReference>
<dbReference type="CDD" id="cd13225">
    <property type="entry name" value="PH-like_bacteria"/>
    <property type="match status" value="1"/>
</dbReference>
<sequence length="120" mass="13625">MESKIAALMSTSLNDGRDLFDFIMNEDEKVLLSFRSVRDRLVVTNKKLLIIDIQGITGRKKEYMIIPFSKITAFSCESSGTFDLDAELKVWASGINQMQFEFIKGTNIRPLIQVLNQAIC</sequence>
<dbReference type="Proteomes" id="UP001432099">
    <property type="component" value="Chromosome"/>
</dbReference>
<gene>
    <name evidence="2" type="ORF">T23_04770</name>
</gene>